<evidence type="ECO:0000256" key="4">
    <source>
        <dbReference type="ARBA" id="ARBA00023284"/>
    </source>
</evidence>
<dbReference type="InterPro" id="IPR024706">
    <property type="entry name" value="Peroxiredoxin_AhpC-typ"/>
</dbReference>
<protein>
    <recommendedName>
        <fullName evidence="7">Peroxiredoxin</fullName>
        <ecNumber evidence="7">1.11.1.24</ecNumber>
    </recommendedName>
</protein>
<dbReference type="InParanoid" id="E1Z2C4"/>
<dbReference type="eggNOG" id="KOG0854">
    <property type="taxonomic scope" value="Eukaryota"/>
</dbReference>
<keyword evidence="3 7" id="KW-0560">Oxidoreductase</keyword>
<dbReference type="PROSITE" id="PS51352">
    <property type="entry name" value="THIOREDOXIN_2"/>
    <property type="match status" value="1"/>
</dbReference>
<dbReference type="InterPro" id="IPR013766">
    <property type="entry name" value="Thioredoxin_domain"/>
</dbReference>
<proteinExistence type="inferred from homology"/>
<organism evidence="12">
    <name type="scientific">Chlorella variabilis</name>
    <name type="common">Green alga</name>
    <dbReference type="NCBI Taxonomy" id="554065"/>
    <lineage>
        <taxon>Eukaryota</taxon>
        <taxon>Viridiplantae</taxon>
        <taxon>Chlorophyta</taxon>
        <taxon>core chlorophytes</taxon>
        <taxon>Trebouxiophyceae</taxon>
        <taxon>Chlorellales</taxon>
        <taxon>Chlorellaceae</taxon>
        <taxon>Chlorella clade</taxon>
        <taxon>Chlorella</taxon>
    </lineage>
</organism>
<sequence>MVLLGDTVPEFKADSTIGPIDSFHKFCEGKWTMLFSHPSDFTPVCTSELGAAAKLQGEFSKRGIQLVALSCNDLDSHKQWVKDIEGSMSDGRRIEYPIIADPDRSIAKQWGMLDPDEKHPAGSSFAARCVFIVGPDKTLKLSILMLRPLLRVIESLQLAAKYPVATPADWRQGQEVMISPRISNEEANKLFPKGYRTIQVKSGKAYIRKTPVPDDESPAPKGGDATCGA</sequence>
<evidence type="ECO:0000256" key="8">
    <source>
        <dbReference type="PIRSR" id="PIRSR000239-1"/>
    </source>
</evidence>
<comment type="function">
    <text evidence="7">Thiol-specific peroxidase that catalyzes the reduction of hydrogen peroxide and organic hydroperoxides to water and alcohols, respectively.</text>
</comment>
<name>E1Z2C4_CHLVA</name>
<dbReference type="FunFam" id="3.40.30.10:FF:000011">
    <property type="entry name" value="Peroxiredoxin PRX1"/>
    <property type="match status" value="1"/>
</dbReference>
<evidence type="ECO:0000256" key="1">
    <source>
        <dbReference type="ARBA" id="ARBA00022559"/>
    </source>
</evidence>
<evidence type="ECO:0000259" key="10">
    <source>
        <dbReference type="PROSITE" id="PS51352"/>
    </source>
</evidence>
<gene>
    <name evidence="11" type="ORF">CHLNCDRAFT_133096</name>
</gene>
<keyword evidence="4 7" id="KW-0676">Redox-active center</keyword>
<evidence type="ECO:0000256" key="3">
    <source>
        <dbReference type="ARBA" id="ARBA00023002"/>
    </source>
</evidence>
<dbReference type="STRING" id="554065.E1Z2C4"/>
<evidence type="ECO:0000256" key="5">
    <source>
        <dbReference type="ARBA" id="ARBA00025719"/>
    </source>
</evidence>
<keyword evidence="2 7" id="KW-0049">Antioxidant</keyword>
<dbReference type="GO" id="GO:0140824">
    <property type="term" value="F:thioredoxin-dependent peroxiredoxin activity"/>
    <property type="evidence" value="ECO:0007669"/>
    <property type="project" value="UniProtKB-EC"/>
</dbReference>
<dbReference type="Proteomes" id="UP000008141">
    <property type="component" value="Unassembled WGS sequence"/>
</dbReference>
<dbReference type="SUPFAM" id="SSF52833">
    <property type="entry name" value="Thioredoxin-like"/>
    <property type="match status" value="1"/>
</dbReference>
<dbReference type="GeneID" id="17359331"/>
<dbReference type="PANTHER" id="PTHR43503:SF4">
    <property type="entry name" value="PEROXIREDOXIN-6"/>
    <property type="match status" value="1"/>
</dbReference>
<dbReference type="PIRSF" id="PIRSF000239">
    <property type="entry name" value="AHPC"/>
    <property type="match status" value="1"/>
</dbReference>
<dbReference type="GO" id="GO:0005829">
    <property type="term" value="C:cytosol"/>
    <property type="evidence" value="ECO:0007669"/>
    <property type="project" value="TreeGrafter"/>
</dbReference>
<dbReference type="InterPro" id="IPR000866">
    <property type="entry name" value="AhpC/TSA"/>
</dbReference>
<dbReference type="FunCoup" id="E1Z2C4">
    <property type="interactions" value="503"/>
</dbReference>
<reference evidence="11 12" key="1">
    <citation type="journal article" date="2010" name="Plant Cell">
        <title>The Chlorella variabilis NC64A genome reveals adaptation to photosymbiosis, coevolution with viruses, and cryptic sex.</title>
        <authorList>
            <person name="Blanc G."/>
            <person name="Duncan G."/>
            <person name="Agarkova I."/>
            <person name="Borodovsky M."/>
            <person name="Gurnon J."/>
            <person name="Kuo A."/>
            <person name="Lindquist E."/>
            <person name="Lucas S."/>
            <person name="Pangilinan J."/>
            <person name="Polle J."/>
            <person name="Salamov A."/>
            <person name="Terry A."/>
            <person name="Yamada T."/>
            <person name="Dunigan D.D."/>
            <person name="Grigoriev I.V."/>
            <person name="Claverie J.M."/>
            <person name="Van Etten J.L."/>
        </authorList>
    </citation>
    <scope>NUCLEOTIDE SEQUENCE [LARGE SCALE GENOMIC DNA]</scope>
    <source>
        <strain evidence="11 12">NC64A</strain>
    </source>
</reference>
<dbReference type="GO" id="GO:0045454">
    <property type="term" value="P:cell redox homeostasis"/>
    <property type="evidence" value="ECO:0007669"/>
    <property type="project" value="TreeGrafter"/>
</dbReference>
<comment type="similarity">
    <text evidence="5">Belongs to the peroxiredoxin family. Prx6 subfamily.</text>
</comment>
<dbReference type="OrthoDB" id="2996783at2759"/>
<dbReference type="Pfam" id="PF00578">
    <property type="entry name" value="AhpC-TSA"/>
    <property type="match status" value="1"/>
</dbReference>
<evidence type="ECO:0000256" key="2">
    <source>
        <dbReference type="ARBA" id="ARBA00022862"/>
    </source>
</evidence>
<feature type="active site" description="Cysteine sulfenic acid (-SOH) intermediate; for peroxidase activity" evidence="8">
    <location>
        <position position="45"/>
    </location>
</feature>
<dbReference type="InterPro" id="IPR019479">
    <property type="entry name" value="Peroxiredoxin_C"/>
</dbReference>
<dbReference type="EC" id="1.11.1.24" evidence="7"/>
<feature type="region of interest" description="Disordered" evidence="9">
    <location>
        <begin position="209"/>
        <end position="229"/>
    </location>
</feature>
<dbReference type="EMBL" id="GL433835">
    <property type="protein sequence ID" value="EFN59977.1"/>
    <property type="molecule type" value="Genomic_DNA"/>
</dbReference>
<dbReference type="RefSeq" id="XP_005852079.1">
    <property type="nucleotide sequence ID" value="XM_005852017.1"/>
</dbReference>
<keyword evidence="1 7" id="KW-0575">Peroxidase</keyword>
<dbReference type="GO" id="GO:0005739">
    <property type="term" value="C:mitochondrion"/>
    <property type="evidence" value="ECO:0007669"/>
    <property type="project" value="TreeGrafter"/>
</dbReference>
<dbReference type="OMA" id="DHVDWVN"/>
<evidence type="ECO:0000313" key="12">
    <source>
        <dbReference type="Proteomes" id="UP000008141"/>
    </source>
</evidence>
<dbReference type="AlphaFoldDB" id="E1Z2C4"/>
<dbReference type="Gene3D" id="3.40.30.10">
    <property type="entry name" value="Glutaredoxin"/>
    <property type="match status" value="1"/>
</dbReference>
<evidence type="ECO:0000256" key="9">
    <source>
        <dbReference type="SAM" id="MobiDB-lite"/>
    </source>
</evidence>
<evidence type="ECO:0000256" key="6">
    <source>
        <dbReference type="ARBA" id="ARBA00049091"/>
    </source>
</evidence>
<dbReference type="InterPro" id="IPR036249">
    <property type="entry name" value="Thioredoxin-like_sf"/>
</dbReference>
<feature type="domain" description="Thioredoxin" evidence="10">
    <location>
        <begin position="2"/>
        <end position="165"/>
    </location>
</feature>
<evidence type="ECO:0000313" key="11">
    <source>
        <dbReference type="EMBL" id="EFN59977.1"/>
    </source>
</evidence>
<dbReference type="Gene3D" id="3.30.1020.10">
    <property type="entry name" value="Antioxidant, Horf6, Chain A, domain2"/>
    <property type="match status" value="1"/>
</dbReference>
<comment type="catalytic activity">
    <reaction evidence="6 7">
        <text>a hydroperoxide + [thioredoxin]-dithiol = an alcohol + [thioredoxin]-disulfide + H2O</text>
        <dbReference type="Rhea" id="RHEA:62620"/>
        <dbReference type="Rhea" id="RHEA-COMP:10698"/>
        <dbReference type="Rhea" id="RHEA-COMP:10700"/>
        <dbReference type="ChEBI" id="CHEBI:15377"/>
        <dbReference type="ChEBI" id="CHEBI:29950"/>
        <dbReference type="ChEBI" id="CHEBI:30879"/>
        <dbReference type="ChEBI" id="CHEBI:35924"/>
        <dbReference type="ChEBI" id="CHEBI:50058"/>
        <dbReference type="EC" id="1.11.1.24"/>
    </reaction>
</comment>
<dbReference type="PANTHER" id="PTHR43503">
    <property type="entry name" value="MCG48959-RELATED"/>
    <property type="match status" value="1"/>
</dbReference>
<keyword evidence="12" id="KW-1185">Reference proteome</keyword>
<evidence type="ECO:0000256" key="7">
    <source>
        <dbReference type="PIRNR" id="PIRNR000239"/>
    </source>
</evidence>
<dbReference type="Pfam" id="PF10417">
    <property type="entry name" value="1-cysPrx_C"/>
    <property type="match status" value="1"/>
</dbReference>
<dbReference type="KEGG" id="cvr:CHLNCDRAFT_133096"/>
<dbReference type="FunFam" id="3.30.1020.10:FF:000001">
    <property type="entry name" value="1-Cys peroxiredoxin"/>
    <property type="match status" value="1"/>
</dbReference>
<accession>E1Z2C4</accession>